<dbReference type="PANTHER" id="PTHR43266:SF9">
    <property type="entry name" value="PERMEASE, MAJOR FACILITATOR SUPERFAMILY-RELATED"/>
    <property type="match status" value="1"/>
</dbReference>
<evidence type="ECO:0000313" key="8">
    <source>
        <dbReference type="EMBL" id="CUO30219.1"/>
    </source>
</evidence>
<dbReference type="Gene3D" id="1.20.1250.20">
    <property type="entry name" value="MFS general substrate transporter like domains"/>
    <property type="match status" value="2"/>
</dbReference>
<dbReference type="GO" id="GO:0005886">
    <property type="term" value="C:plasma membrane"/>
    <property type="evidence" value="ECO:0007669"/>
    <property type="project" value="UniProtKB-SubCell"/>
</dbReference>
<sequence length="420" mass="44288">MAGMRRSNVSLAQKTVRSIRLFGLLVAQLCAYSMLSALCFVCPLYLFDCSGSSTLYGAVAAIAFVPGVLATPAGGILADHGRHRGVLVVLGIVLMAASLLFIPMKCSLPLAVVVAAMLCVQYGIQSLLKPMLQIETVHMMGQEKVDRATALVSQVTMASNILGPVVGTAVYGCFGIDALCETAALTFAMSALLFGGALKQNASSGMTGDSTTCSTCRSDFRELIRYLSQNSSLLVVFLIAAILNLALVGLTIGAPVIVAKHLGMQSSFVGIIEVAMGLGGLVGSGLVGIWPHRFSFKGICRYVAMICFGVVPIIVTLLSGPDELAFAALAAGSAWVMAWASITSVEIVSFVQRSAPKELCGKVLALVYMTLSCATPIGQLVYGLAYDRWTPAIVFAGMLAVLTLTTALFYRLKSRLWRLS</sequence>
<feature type="transmembrane region" description="Helical" evidence="7">
    <location>
        <begin position="363"/>
        <end position="386"/>
    </location>
</feature>
<dbReference type="RefSeq" id="WP_055286811.1">
    <property type="nucleotide sequence ID" value="NZ_CYYP01000011.1"/>
</dbReference>
<keyword evidence="6 7" id="KW-0472">Membrane</keyword>
<feature type="transmembrane region" description="Helical" evidence="7">
    <location>
        <begin position="53"/>
        <end position="78"/>
    </location>
</feature>
<keyword evidence="4 7" id="KW-0812">Transmembrane</keyword>
<feature type="transmembrane region" description="Helical" evidence="7">
    <location>
        <begin position="108"/>
        <end position="124"/>
    </location>
</feature>
<keyword evidence="3" id="KW-1003">Cell membrane</keyword>
<dbReference type="EMBL" id="CYYP01000011">
    <property type="protein sequence ID" value="CUO30219.1"/>
    <property type="molecule type" value="Genomic_DNA"/>
</dbReference>
<evidence type="ECO:0000256" key="3">
    <source>
        <dbReference type="ARBA" id="ARBA00022475"/>
    </source>
</evidence>
<evidence type="ECO:0000256" key="5">
    <source>
        <dbReference type="ARBA" id="ARBA00022989"/>
    </source>
</evidence>
<reference evidence="8 9" key="1">
    <citation type="submission" date="2015-09" db="EMBL/GenBank/DDBJ databases">
        <authorList>
            <consortium name="Pathogen Informatics"/>
        </authorList>
    </citation>
    <scope>NUCLEOTIDE SEQUENCE [LARGE SCALE GENOMIC DNA]</scope>
    <source>
        <strain evidence="8 9">2789STDY5608823</strain>
    </source>
</reference>
<name>A0A174E184_9ACTN</name>
<dbReference type="PANTHER" id="PTHR43266">
    <property type="entry name" value="MACROLIDE-EFFLUX PROTEIN"/>
    <property type="match status" value="1"/>
</dbReference>
<organism evidence="8 9">
    <name type="scientific">Collinsella aerofaciens</name>
    <dbReference type="NCBI Taxonomy" id="74426"/>
    <lineage>
        <taxon>Bacteria</taxon>
        <taxon>Bacillati</taxon>
        <taxon>Actinomycetota</taxon>
        <taxon>Coriobacteriia</taxon>
        <taxon>Coriobacteriales</taxon>
        <taxon>Coriobacteriaceae</taxon>
        <taxon>Collinsella</taxon>
    </lineage>
</organism>
<accession>A0A174E184</accession>
<feature type="transmembrane region" description="Helical" evidence="7">
    <location>
        <begin position="21"/>
        <end position="47"/>
    </location>
</feature>
<comment type="subcellular location">
    <subcellularLocation>
        <location evidence="1">Cell membrane</location>
        <topology evidence="1">Multi-pass membrane protein</topology>
    </subcellularLocation>
</comment>
<evidence type="ECO:0000256" key="7">
    <source>
        <dbReference type="SAM" id="Phobius"/>
    </source>
</evidence>
<feature type="transmembrane region" description="Helical" evidence="7">
    <location>
        <begin position="326"/>
        <end position="351"/>
    </location>
</feature>
<dbReference type="SUPFAM" id="SSF103473">
    <property type="entry name" value="MFS general substrate transporter"/>
    <property type="match status" value="1"/>
</dbReference>
<evidence type="ECO:0000256" key="1">
    <source>
        <dbReference type="ARBA" id="ARBA00004651"/>
    </source>
</evidence>
<feature type="transmembrane region" description="Helical" evidence="7">
    <location>
        <begin position="268"/>
        <end position="290"/>
    </location>
</feature>
<feature type="transmembrane region" description="Helical" evidence="7">
    <location>
        <begin position="85"/>
        <end position="102"/>
    </location>
</feature>
<evidence type="ECO:0000313" key="9">
    <source>
        <dbReference type="Proteomes" id="UP000095468"/>
    </source>
</evidence>
<keyword evidence="5 7" id="KW-1133">Transmembrane helix</keyword>
<dbReference type="InterPro" id="IPR011701">
    <property type="entry name" value="MFS"/>
</dbReference>
<dbReference type="Pfam" id="PF07690">
    <property type="entry name" value="MFS_1"/>
    <property type="match status" value="1"/>
</dbReference>
<dbReference type="InterPro" id="IPR036259">
    <property type="entry name" value="MFS_trans_sf"/>
</dbReference>
<evidence type="ECO:0000256" key="2">
    <source>
        <dbReference type="ARBA" id="ARBA00022448"/>
    </source>
</evidence>
<protein>
    <submittedName>
        <fullName evidence="8">Arabinose efflux permease</fullName>
    </submittedName>
</protein>
<dbReference type="Proteomes" id="UP000095468">
    <property type="component" value="Unassembled WGS sequence"/>
</dbReference>
<gene>
    <name evidence="8" type="ORF">ERS852381_01352</name>
</gene>
<evidence type="ECO:0000256" key="4">
    <source>
        <dbReference type="ARBA" id="ARBA00022692"/>
    </source>
</evidence>
<proteinExistence type="predicted"/>
<feature type="transmembrane region" description="Helical" evidence="7">
    <location>
        <begin position="392"/>
        <end position="410"/>
    </location>
</feature>
<feature type="transmembrane region" description="Helical" evidence="7">
    <location>
        <begin position="302"/>
        <end position="320"/>
    </location>
</feature>
<feature type="transmembrane region" description="Helical" evidence="7">
    <location>
        <begin position="233"/>
        <end position="256"/>
    </location>
</feature>
<dbReference type="GO" id="GO:0022857">
    <property type="term" value="F:transmembrane transporter activity"/>
    <property type="evidence" value="ECO:0007669"/>
    <property type="project" value="InterPro"/>
</dbReference>
<dbReference type="AlphaFoldDB" id="A0A174E184"/>
<keyword evidence="2" id="KW-0813">Transport</keyword>
<evidence type="ECO:0000256" key="6">
    <source>
        <dbReference type="ARBA" id="ARBA00023136"/>
    </source>
</evidence>